<dbReference type="HOGENOM" id="CLU_1842426_0_0_4"/>
<dbReference type="Gene3D" id="2.40.180.10">
    <property type="entry name" value="Catalase core domain"/>
    <property type="match status" value="1"/>
</dbReference>
<dbReference type="GO" id="GO:0004096">
    <property type="term" value="F:catalase activity"/>
    <property type="evidence" value="ECO:0007669"/>
    <property type="project" value="InterPro"/>
</dbReference>
<evidence type="ECO:0000256" key="1">
    <source>
        <dbReference type="ARBA" id="ARBA00002974"/>
    </source>
</evidence>
<feature type="domain" description="Catalase core" evidence="2">
    <location>
        <begin position="2"/>
        <end position="131"/>
    </location>
</feature>
<dbReference type="KEGG" id="jag:GJA_144"/>
<evidence type="ECO:0000313" key="4">
    <source>
        <dbReference type="Proteomes" id="UP000027604"/>
    </source>
</evidence>
<comment type="function">
    <text evidence="1">Decomposes hydrogen peroxide into water and oxygen; serves to protect cells from the toxic effects of hydrogen peroxide.</text>
</comment>
<gene>
    <name evidence="3" type="ORF">GJA_144</name>
</gene>
<dbReference type="GO" id="GO:0020037">
    <property type="term" value="F:heme binding"/>
    <property type="evidence" value="ECO:0007669"/>
    <property type="project" value="InterPro"/>
</dbReference>
<dbReference type="eggNOG" id="COG0753">
    <property type="taxonomic scope" value="Bacteria"/>
</dbReference>
<dbReference type="SUPFAM" id="SSF56634">
    <property type="entry name" value="Heme-dependent catalase-like"/>
    <property type="match status" value="1"/>
</dbReference>
<sequence>MNTFKFTNAKGAVSYGRYQIVPADGAHYLTDAEAAKMAHDYLASEIGQRVARAPVKFRLMLQIAQSGDVLNDPSVAWPDSRRTVELGVLFITKLAPDNNEAQHRLLFLPNALPASIEVQDPMVNARSASYVVSFGRRQQ</sequence>
<dbReference type="Proteomes" id="UP000027604">
    <property type="component" value="Chromosome I"/>
</dbReference>
<evidence type="ECO:0000259" key="2">
    <source>
        <dbReference type="Pfam" id="PF00199"/>
    </source>
</evidence>
<keyword evidence="4" id="KW-1185">Reference proteome</keyword>
<dbReference type="InterPro" id="IPR020835">
    <property type="entry name" value="Catalase_sf"/>
</dbReference>
<protein>
    <submittedName>
        <fullName evidence="3">Catalase domain protein</fullName>
    </submittedName>
</protein>
<reference evidence="3 4" key="1">
    <citation type="journal article" date="2015" name="Genome Announc.">
        <title>Genome Sequence of Mushroom Soft-Rot Pathogen Janthinobacterium agaricidamnosum.</title>
        <authorList>
            <person name="Graupner K."/>
            <person name="Lackner G."/>
            <person name="Hertweck C."/>
        </authorList>
    </citation>
    <scope>NUCLEOTIDE SEQUENCE [LARGE SCALE GENOMIC DNA]</scope>
    <source>
        <strain evidence="4">NBRC 102515 / DSM 9628</strain>
    </source>
</reference>
<name>W0UZK4_9BURK</name>
<dbReference type="STRING" id="1349767.GJA_144"/>
<dbReference type="AlphaFoldDB" id="W0UZK4"/>
<dbReference type="Gene3D" id="1.20.1280.120">
    <property type="match status" value="1"/>
</dbReference>
<proteinExistence type="predicted"/>
<organism evidence="3 4">
    <name type="scientific">Janthinobacterium agaricidamnosum NBRC 102515 = DSM 9628</name>
    <dbReference type="NCBI Taxonomy" id="1349767"/>
    <lineage>
        <taxon>Bacteria</taxon>
        <taxon>Pseudomonadati</taxon>
        <taxon>Pseudomonadota</taxon>
        <taxon>Betaproteobacteria</taxon>
        <taxon>Burkholderiales</taxon>
        <taxon>Oxalobacteraceae</taxon>
        <taxon>Janthinobacterium</taxon>
    </lineage>
</organism>
<evidence type="ECO:0000313" key="3">
    <source>
        <dbReference type="EMBL" id="CDG80810.1"/>
    </source>
</evidence>
<dbReference type="Pfam" id="PF00199">
    <property type="entry name" value="Catalase"/>
    <property type="match status" value="1"/>
</dbReference>
<dbReference type="RefSeq" id="WP_051780083.1">
    <property type="nucleotide sequence ID" value="NZ_BCTH01000118.1"/>
</dbReference>
<accession>W0UZK4</accession>
<dbReference type="InterPro" id="IPR011614">
    <property type="entry name" value="Catalase_core"/>
</dbReference>
<dbReference type="PATRIC" id="fig|1349767.4.peg.4784"/>
<dbReference type="EMBL" id="HG322949">
    <property type="protein sequence ID" value="CDG80810.1"/>
    <property type="molecule type" value="Genomic_DNA"/>
</dbReference>